<dbReference type="OrthoDB" id="7391081at2"/>
<name>A0A245ZT94_9SPHN</name>
<reference evidence="3 4" key="1">
    <citation type="submission" date="2017-03" db="EMBL/GenBank/DDBJ databases">
        <title>Genome sequence of Sphingomonas mucosissima DSM 17494.</title>
        <authorList>
            <person name="Poehlein A."/>
            <person name="Wuebbeler J.H."/>
            <person name="Steinbuechel A."/>
            <person name="Daniel R."/>
        </authorList>
    </citation>
    <scope>NUCLEOTIDE SEQUENCE [LARGE SCALE GENOMIC DNA]</scope>
    <source>
        <strain evidence="3 4">DSM 17494</strain>
    </source>
</reference>
<evidence type="ECO:0000256" key="1">
    <source>
        <dbReference type="SAM" id="MobiDB-lite"/>
    </source>
</evidence>
<feature type="region of interest" description="Disordered" evidence="1">
    <location>
        <begin position="1"/>
        <end position="23"/>
    </location>
</feature>
<proteinExistence type="predicted"/>
<protein>
    <submittedName>
        <fullName evidence="3">PilZ domain protein</fullName>
    </submittedName>
</protein>
<organism evidence="3 4">
    <name type="scientific">Sphingomonas mucosissima</name>
    <dbReference type="NCBI Taxonomy" id="370959"/>
    <lineage>
        <taxon>Bacteria</taxon>
        <taxon>Pseudomonadati</taxon>
        <taxon>Pseudomonadota</taxon>
        <taxon>Alphaproteobacteria</taxon>
        <taxon>Sphingomonadales</taxon>
        <taxon>Sphingomonadaceae</taxon>
        <taxon>Sphingomonas</taxon>
    </lineage>
</organism>
<keyword evidence="4" id="KW-1185">Reference proteome</keyword>
<accession>A0A245ZT94</accession>
<comment type="caution">
    <text evidence="3">The sequence shown here is derived from an EMBL/GenBank/DDBJ whole genome shotgun (WGS) entry which is preliminary data.</text>
</comment>
<feature type="domain" description="PilZ" evidence="2">
    <location>
        <begin position="25"/>
        <end position="100"/>
    </location>
</feature>
<dbReference type="GO" id="GO:0035438">
    <property type="term" value="F:cyclic-di-GMP binding"/>
    <property type="evidence" value="ECO:0007669"/>
    <property type="project" value="InterPro"/>
</dbReference>
<evidence type="ECO:0000259" key="2">
    <source>
        <dbReference type="Pfam" id="PF07238"/>
    </source>
</evidence>
<dbReference type="AlphaFoldDB" id="A0A245ZT94"/>
<sequence>MDPAADSALSNTAGAGADGRGRDSLSLSARLKVAGSEVEATVRVRNLSSGGLMAELPEPVTPDSVVQIELGGLGWISGRVAWQVEGRAGIAFDKPIDPQLARKPVPLGNAD</sequence>
<dbReference type="EMBL" id="NBBJ01000001">
    <property type="protein sequence ID" value="OWK32968.1"/>
    <property type="molecule type" value="Genomic_DNA"/>
</dbReference>
<evidence type="ECO:0000313" key="4">
    <source>
        <dbReference type="Proteomes" id="UP000197783"/>
    </source>
</evidence>
<dbReference type="InterPro" id="IPR009875">
    <property type="entry name" value="PilZ_domain"/>
</dbReference>
<dbReference type="Pfam" id="PF07238">
    <property type="entry name" value="PilZ"/>
    <property type="match status" value="1"/>
</dbReference>
<gene>
    <name evidence="3" type="ORF">SPMU_13120</name>
</gene>
<dbReference type="Proteomes" id="UP000197783">
    <property type="component" value="Unassembled WGS sequence"/>
</dbReference>
<dbReference type="SUPFAM" id="SSF141371">
    <property type="entry name" value="PilZ domain-like"/>
    <property type="match status" value="1"/>
</dbReference>
<evidence type="ECO:0000313" key="3">
    <source>
        <dbReference type="EMBL" id="OWK32968.1"/>
    </source>
</evidence>